<sequence length="2648" mass="294097">MENRTVQDIICGMSLPQQDIYYEHLLVNDPVKFNIGAKVVINGTLDEDRLRKSLDILIQRNEALRMSVLTVDGNPAVKIHPVVNGTLGFISVEQEPDPEAAAGALIDDEFRKGFELDPEQLLYRFTLLKISAVKYFLVARYHHIIVDGWATSLMYQQWTTIYNTLLTGEDTGRQQLFRYTDYIRESTAYPASAAYQADSAYWEQYFSNPGTPVFEPDEQHLHLQPAENFRNNSFLADRKEYDAIVKWCEQQKCSIFHFFIAVISKYAAGLSGRKDLVVGLPILNRSDFAAKHTIGLYTMITPLRIRDTDSMDLSALMQQLKADLKASYRHQKFPLRGIMKQEGAIADLGRTIYDVFFSYEKHDYDFAYGESGCQVIPLVNANHRCPVCVYVREFDAAGPVKIDISLDTAYFPEEVLALATSHLHGLMQKLAAQTTTPLKDISLLAAWEEARLLQWGKGEEAVMPAGGLTDWLRAAADASPQAIAVRAADADITYAALKSYTAAISNYLQQHIIQGENNIIAVLPARDSHLLPVMSGIMDAGAAYLPLDSKMPVERIRIMLDDSGAVALLASRKYKALIPPACKGQVIFIEDLQALAAACTKREAVSAVAADRLAYIIYTSGSTGKPKGVEIGYRSLGYFLTALRQMQFLGKGDVLLAHTSVAFDISILELFFPLIQGGMIVLADDEVATDPLRLKELYYAEQVNVMQATPSMWALLYEAGWRGSSGLTILTGGEALPQHLAVNLAGCAKAVWNMYGPTETTIWSAAGLISDAAHIHIGRPIANTQCYIMKGETLAPAGCRGELVIGGEGVARGYKGQPGLTAERFVPDPYRPGAWRYRTGDLCSWNPDGTLAYHRRNDSQVKLHGHRIECAGIEQIMMNIPYISRAYVDVIQLSASGKALVAFISSDITVEEKNIREILEQQLPAYMVPSVFIVVAAWPLMVSGKTDKQQLTALYRNSLQEEATAALPLSEREQEILTIWQEVLETRQAGMDDSFFRYGGDSLKAIRLQTRLYEKFGVRTGIRYIFSHPTPRLLCQGLQHILHDPAEKILPAAIAPYYPLSGAQQRIWLMSQTTAGSLAYTMREAFHLKGAIDFDVLEAALSMLAERTPSLRTAFIQREGGYFQQIIPHTSAAVCIEIIPVNAAATWIEEKAAEPFDLSCVPLLKVQVQSPAAGEHIFLLSVHHLVADGLSLKILVNRLFDLYRDIAAGKKTAADDSGIDYKDYAVWYQQWLQRGIPETVAAFWRRQLNGAPAALQLPGMNTQHHTGGGAGGRGLMTFTVPGKHTAGISNFSVQHHATAFAVYLSVYTLVLSKISGNKDFITGIVTAGRDHPQLQALVGNFINFLPFRVQPAEDLSLSDYIAQVAAKLQETDQYKDFPAEMLAEEWTAAGHYGQPLYNTAMVFHTDNTLAQLKQHARCQGWRLSPLALQTGVATLDIKLDVLMHHRGRKTVVKLEYNPDKVPQELATSLRDGLQHAFGWLDHPATLISALQLPADKLYTAKKKTTERLQVLASFSAEPLLKSLEACTAAMGIRMDISLAPYNQYLQYLAASLSEKDQLTVLLFRPEDVLRQSPAGGIATVTAICNSITALLAALPPGAVCMVGICPAGENDMLAGQRSRFYTRIQELAAQHAGIKLLPLEQLGKYYPVSETFDRFADRQAHIPYTENFFTALAMEVARKIFSRIHPTFKVIAVDCDNTLWTGVCGEDGATGVRIGSGNRLLQEFLLKKREEGFLLAIVSKNNEQDVWDVFDHHPDMLLKKAAFTTWKINWERKSQNIAAIAAALGFREDAVLLLDDSLTECMEVKTANPDICALPVPLSAEEMPAFLYHLTGTEAWSVTEEDRSRPLLYEQQQAREQSLAVASSMEAFLQKLDLKVSLNNTLPQEADRISQLSLRTNQFNLSGQRFTAAEITTLAADGTPCFSIEARDVFGDYGLVGAVIAGIQEEALVVTSFLLSCRALGKGVETAVLSGLKQYAEQQQLPLIRYCFRRLPRNKPIQEFLEKYATLQSSEGDITYYEIAVADIRETAYVTLLTGERFPPAVAPAAPQQWQPVQETPQAEMESSAAYIPDSAYFNAITPADKHYRVYKHFIEVQDRSSPLWDSNGAGNALSQHSGDQLFQELHMLYSRFVAQDPADPAADYFRLGGDSIKATRLLSAVYRQFGKEVSLAAFFARPTLYALYDIVREKDVTEVHQVSTDQASVTVELSDAQQQIWMLAGMRGGNAAYNQAAVITLRGTFDIGRLRDGFQWLTDRYEILRTGMVPAADSLFPLQQILPAGTHRFEIERIDVSRCTKEDITEMTIRESRREFDLSQAPLLRAVLLESSSSDSVLICCTHHIVAEGWSLQLIVEKLIRHYSGEAETAWPQVQYRDWVKFRQEHRHSAAYLQAKDYWLQLFGNGAVATTLPFMLPHKGHPGFSGKTYSLRLPMDTADLKDRCVQAGVTPFIWLLTTVKILLAHLAATQEVIVGTISAGRGGHYAFFDQVGLFTQSLLLKTDIPADRSFRELLDAVRTSVVKAYEHESYGYHDLTGELRRQKITQVPAMNIMVIMDEFSVHHIQVNDALGLTIEAADTGTSRFGLCFVCSTEGPQPLLKLIYNTAVFREQDINMIAAAYQEILQWLSAHPDQPVAWLTATASAGVNMDSVSFDF</sequence>
<evidence type="ECO:0000313" key="6">
    <source>
        <dbReference type="Proteomes" id="UP000281028"/>
    </source>
</evidence>
<feature type="domain" description="Carrier" evidence="4">
    <location>
        <begin position="967"/>
        <end position="1042"/>
    </location>
</feature>
<dbReference type="GO" id="GO:0016788">
    <property type="term" value="F:hydrolase activity, acting on ester bonds"/>
    <property type="evidence" value="ECO:0007669"/>
    <property type="project" value="UniProtKB-ARBA"/>
</dbReference>
<gene>
    <name evidence="5" type="ORF">ECE50_010205</name>
</gene>
<proteinExistence type="predicted"/>
<evidence type="ECO:0000256" key="3">
    <source>
        <dbReference type="ARBA" id="ARBA00022553"/>
    </source>
</evidence>
<dbReference type="Pfam" id="PF00501">
    <property type="entry name" value="AMP-binding"/>
    <property type="match status" value="1"/>
</dbReference>
<dbReference type="Gene3D" id="3.40.50.1000">
    <property type="entry name" value="HAD superfamily/HAD-like"/>
    <property type="match status" value="1"/>
</dbReference>
<dbReference type="Pfam" id="PF00668">
    <property type="entry name" value="Condensation"/>
    <property type="match status" value="3"/>
</dbReference>
<keyword evidence="2" id="KW-0596">Phosphopantetheine</keyword>
<dbReference type="InterPro" id="IPR025110">
    <property type="entry name" value="AMP-bd_C"/>
</dbReference>
<dbReference type="InterPro" id="IPR036412">
    <property type="entry name" value="HAD-like_sf"/>
</dbReference>
<dbReference type="InterPro" id="IPR010033">
    <property type="entry name" value="HAD_SF_ppase_IIIC"/>
</dbReference>
<dbReference type="EMBL" id="RIAR02000001">
    <property type="protein sequence ID" value="NSL87202.1"/>
    <property type="molecule type" value="Genomic_DNA"/>
</dbReference>
<keyword evidence="3" id="KW-0597">Phosphoprotein</keyword>
<dbReference type="InterPro" id="IPR001242">
    <property type="entry name" value="Condensation_dom"/>
</dbReference>
<accession>A0A9Q5GQL1</accession>
<organism evidence="5 6">
    <name type="scientific">Chitinophaga solisilvae</name>
    <dbReference type="NCBI Taxonomy" id="1233460"/>
    <lineage>
        <taxon>Bacteria</taxon>
        <taxon>Pseudomonadati</taxon>
        <taxon>Bacteroidota</taxon>
        <taxon>Chitinophagia</taxon>
        <taxon>Chitinophagales</taxon>
        <taxon>Chitinophagaceae</taxon>
        <taxon>Chitinophaga</taxon>
    </lineage>
</organism>
<dbReference type="InterPro" id="IPR020806">
    <property type="entry name" value="PKS_PP-bd"/>
</dbReference>
<evidence type="ECO:0000259" key="4">
    <source>
        <dbReference type="PROSITE" id="PS50075"/>
    </source>
</evidence>
<keyword evidence="6" id="KW-1185">Reference proteome</keyword>
<dbReference type="InterPro" id="IPR006162">
    <property type="entry name" value="Ppantetheine_attach_site"/>
</dbReference>
<dbReference type="GO" id="GO:0043041">
    <property type="term" value="P:amino acid activation for nonribosomal peptide biosynthetic process"/>
    <property type="evidence" value="ECO:0007669"/>
    <property type="project" value="TreeGrafter"/>
</dbReference>
<dbReference type="GO" id="GO:0044550">
    <property type="term" value="P:secondary metabolite biosynthetic process"/>
    <property type="evidence" value="ECO:0007669"/>
    <property type="project" value="TreeGrafter"/>
</dbReference>
<dbReference type="PANTHER" id="PTHR45527">
    <property type="entry name" value="NONRIBOSOMAL PEPTIDE SYNTHETASE"/>
    <property type="match status" value="1"/>
</dbReference>
<dbReference type="Gene3D" id="3.40.50.1110">
    <property type="entry name" value="SGNH hydrolase"/>
    <property type="match status" value="1"/>
</dbReference>
<dbReference type="OrthoDB" id="599826at2"/>
<dbReference type="NCBIfam" id="TIGR01681">
    <property type="entry name" value="HAD-SF-IIIC"/>
    <property type="match status" value="1"/>
</dbReference>
<dbReference type="SUPFAM" id="SSF52777">
    <property type="entry name" value="CoA-dependent acyltransferases"/>
    <property type="match status" value="6"/>
</dbReference>
<dbReference type="InterPro" id="IPR020845">
    <property type="entry name" value="AMP-binding_CS"/>
</dbReference>
<reference evidence="5" key="1">
    <citation type="submission" date="2020-05" db="EMBL/GenBank/DDBJ databases">
        <title>Chitinophaga laudate sp. nov., isolated from a tropical peat swamp.</title>
        <authorList>
            <person name="Goh C.B.S."/>
            <person name="Lee M.S."/>
            <person name="Parimannan S."/>
            <person name="Pasbakhsh P."/>
            <person name="Yule C.M."/>
            <person name="Rajandas H."/>
            <person name="Loke S."/>
            <person name="Croft L."/>
            <person name="Tan J.B.L."/>
        </authorList>
    </citation>
    <scope>NUCLEOTIDE SEQUENCE</scope>
    <source>
        <strain evidence="5">Mgbs1</strain>
    </source>
</reference>
<dbReference type="InterPro" id="IPR009081">
    <property type="entry name" value="PP-bd_ACP"/>
</dbReference>
<dbReference type="GO" id="GO:0031177">
    <property type="term" value="F:phosphopantetheine binding"/>
    <property type="evidence" value="ECO:0007669"/>
    <property type="project" value="InterPro"/>
</dbReference>
<dbReference type="Gene3D" id="3.40.50.980">
    <property type="match status" value="2"/>
</dbReference>
<dbReference type="InterPro" id="IPR036736">
    <property type="entry name" value="ACP-like_sf"/>
</dbReference>
<dbReference type="InterPro" id="IPR000873">
    <property type="entry name" value="AMP-dep_synth/lig_dom"/>
</dbReference>
<name>A0A9Q5GQL1_9BACT</name>
<dbReference type="SUPFAM" id="SSF56801">
    <property type="entry name" value="Acetyl-CoA synthetase-like"/>
    <property type="match status" value="1"/>
</dbReference>
<evidence type="ECO:0000256" key="2">
    <source>
        <dbReference type="ARBA" id="ARBA00022450"/>
    </source>
</evidence>
<dbReference type="Gene3D" id="2.30.38.10">
    <property type="entry name" value="Luciferase, Domain 3"/>
    <property type="match status" value="1"/>
</dbReference>
<dbReference type="SMART" id="SM00823">
    <property type="entry name" value="PKS_PP"/>
    <property type="match status" value="1"/>
</dbReference>
<dbReference type="InterPro" id="IPR023214">
    <property type="entry name" value="HAD_sf"/>
</dbReference>
<dbReference type="SUPFAM" id="SSF47336">
    <property type="entry name" value="ACP-like"/>
    <property type="match status" value="2"/>
</dbReference>
<dbReference type="Gene3D" id="3.30.300.30">
    <property type="match status" value="1"/>
</dbReference>
<feature type="domain" description="Carrier" evidence="4">
    <location>
        <begin position="2113"/>
        <end position="2188"/>
    </location>
</feature>
<dbReference type="NCBIfam" id="TIGR01686">
    <property type="entry name" value="FkbH"/>
    <property type="match status" value="1"/>
</dbReference>
<dbReference type="PROSITE" id="PS00012">
    <property type="entry name" value="PHOSPHOPANTETHEINE"/>
    <property type="match status" value="1"/>
</dbReference>
<dbReference type="InterPro" id="IPR010037">
    <property type="entry name" value="FkbH_domain"/>
</dbReference>
<evidence type="ECO:0000313" key="5">
    <source>
        <dbReference type="EMBL" id="NSL87202.1"/>
    </source>
</evidence>
<dbReference type="SUPFAM" id="SSF56784">
    <property type="entry name" value="HAD-like"/>
    <property type="match status" value="1"/>
</dbReference>
<dbReference type="Pfam" id="PF00550">
    <property type="entry name" value="PP-binding"/>
    <property type="match status" value="2"/>
</dbReference>
<dbReference type="GO" id="GO:0005737">
    <property type="term" value="C:cytoplasm"/>
    <property type="evidence" value="ECO:0007669"/>
    <property type="project" value="TreeGrafter"/>
</dbReference>
<dbReference type="Proteomes" id="UP000281028">
    <property type="component" value="Unassembled WGS sequence"/>
</dbReference>
<evidence type="ECO:0000256" key="1">
    <source>
        <dbReference type="ARBA" id="ARBA00001957"/>
    </source>
</evidence>
<dbReference type="NCBIfam" id="TIGR01733">
    <property type="entry name" value="AA-adenyl-dom"/>
    <property type="match status" value="1"/>
</dbReference>
<dbReference type="Gene3D" id="3.30.559.10">
    <property type="entry name" value="Chloramphenicol acetyltransferase-like domain"/>
    <property type="match status" value="3"/>
</dbReference>
<dbReference type="PANTHER" id="PTHR45527:SF1">
    <property type="entry name" value="FATTY ACID SYNTHASE"/>
    <property type="match status" value="1"/>
</dbReference>
<dbReference type="PROSITE" id="PS50075">
    <property type="entry name" value="CARRIER"/>
    <property type="match status" value="2"/>
</dbReference>
<dbReference type="InterPro" id="IPR036514">
    <property type="entry name" value="SGNH_hydro_sf"/>
</dbReference>
<dbReference type="PROSITE" id="PS00455">
    <property type="entry name" value="AMP_BINDING"/>
    <property type="match status" value="1"/>
</dbReference>
<dbReference type="Gene3D" id="3.30.559.30">
    <property type="entry name" value="Nonribosomal peptide synthetase, condensation domain"/>
    <property type="match status" value="3"/>
</dbReference>
<comment type="cofactor">
    <cofactor evidence="1">
        <name>pantetheine 4'-phosphate</name>
        <dbReference type="ChEBI" id="CHEBI:47942"/>
    </cofactor>
</comment>
<dbReference type="Gene3D" id="1.10.1200.10">
    <property type="entry name" value="ACP-like"/>
    <property type="match status" value="2"/>
</dbReference>
<dbReference type="InterPro" id="IPR045851">
    <property type="entry name" value="AMP-bd_C_sf"/>
</dbReference>
<dbReference type="InterPro" id="IPR023213">
    <property type="entry name" value="CAT-like_dom_sf"/>
</dbReference>
<dbReference type="InterPro" id="IPR010071">
    <property type="entry name" value="AA_adenyl_dom"/>
</dbReference>
<comment type="caution">
    <text evidence="5">The sequence shown here is derived from an EMBL/GenBank/DDBJ whole genome shotgun (WGS) entry which is preliminary data.</text>
</comment>
<protein>
    <submittedName>
        <fullName evidence="5">Amino acid adenylation domain-containing protein</fullName>
    </submittedName>
</protein>
<dbReference type="Pfam" id="PF13193">
    <property type="entry name" value="AMP-binding_C"/>
    <property type="match status" value="1"/>
</dbReference>